<dbReference type="SMART" id="SM00382">
    <property type="entry name" value="AAA"/>
    <property type="match status" value="1"/>
</dbReference>
<dbReference type="Proteomes" id="UP000514752">
    <property type="component" value="Chromosome"/>
</dbReference>
<feature type="domain" description="ABC transporter" evidence="9">
    <location>
        <begin position="344"/>
        <end position="563"/>
    </location>
</feature>
<evidence type="ECO:0000313" key="12">
    <source>
        <dbReference type="Proteomes" id="UP000514752"/>
    </source>
</evidence>
<keyword evidence="5 11" id="KW-0067">ATP-binding</keyword>
<dbReference type="GO" id="GO:0005886">
    <property type="term" value="C:plasma membrane"/>
    <property type="evidence" value="ECO:0007669"/>
    <property type="project" value="UniProtKB-SubCell"/>
</dbReference>
<sequence>MSKSASGWRTVGALLRLVGPLTPALLLTVLLGWAGFMALWALMLSACMGVLLLLGEAPPWSPSLAGVFGLLAGCALLRGVLRYGEQLGGHYVAFKLLALLRNHIFDALRRQAFQKLNRHDAGQLVSVITTDVELIEVFYAHTIAPILIALLSALTFSVFLAQIAWPLAVLALLVYTALAYWLPRRLARGKQALSREYRAQMGALSAFFLDTVRGMREVVVFGLRDTRLQALEQHSRQLDASFRRAKGHEAAVRGYTEALLAGGNLLMLALALYLLAVGKIGFGGALAAVITLLASYGPFVALSNLSAGLPQTLAAAERVLALLAEPAAVEEVRNQTDLSEVKTLEANGVGFDYERQAVLHDVSFHAHRGEIIGIHGASGSGKSTLLQLLLRAFDPHNGSIRLNGCDLRHINTNSLRQHMVYLSQHTYLFHCSVYENIVMARRGASRDEVEAAAKMANIHERIMALPQGYDTMVPEHGGLFSDGEKQRLSLARAFLHDASVWLLDEPTSNLDSLNEALILQTLLRLKADKIVILVSHRLSTLGICDRVLHLQQGHISPRQADKGCQ</sequence>
<name>A0A7D7SHA3_9NEIS</name>
<dbReference type="EMBL" id="CP059567">
    <property type="protein sequence ID" value="QMT39907.1"/>
    <property type="molecule type" value="Genomic_DNA"/>
</dbReference>
<keyword evidence="3 8" id="KW-0812">Transmembrane</keyword>
<keyword evidence="7 8" id="KW-0472">Membrane</keyword>
<dbReference type="Pfam" id="PF00005">
    <property type="entry name" value="ABC_tran"/>
    <property type="match status" value="1"/>
</dbReference>
<evidence type="ECO:0000256" key="8">
    <source>
        <dbReference type="SAM" id="Phobius"/>
    </source>
</evidence>
<dbReference type="GO" id="GO:0016887">
    <property type="term" value="F:ATP hydrolysis activity"/>
    <property type="evidence" value="ECO:0007669"/>
    <property type="project" value="InterPro"/>
</dbReference>
<dbReference type="SUPFAM" id="SSF90123">
    <property type="entry name" value="ABC transporter transmembrane region"/>
    <property type="match status" value="1"/>
</dbReference>
<dbReference type="InterPro" id="IPR011527">
    <property type="entry name" value="ABC1_TM_dom"/>
</dbReference>
<dbReference type="PANTHER" id="PTHR24221">
    <property type="entry name" value="ATP-BINDING CASSETTE SUB-FAMILY B"/>
    <property type="match status" value="1"/>
</dbReference>
<dbReference type="Pfam" id="PF00664">
    <property type="entry name" value="ABC_membrane"/>
    <property type="match status" value="1"/>
</dbReference>
<protein>
    <submittedName>
        <fullName evidence="11">ABC transporter ATP-binding protein</fullName>
    </submittedName>
</protein>
<dbReference type="PROSITE" id="PS50893">
    <property type="entry name" value="ABC_TRANSPORTER_2"/>
    <property type="match status" value="1"/>
</dbReference>
<dbReference type="InterPro" id="IPR039421">
    <property type="entry name" value="Type_1_exporter"/>
</dbReference>
<dbReference type="Gene3D" id="1.20.1560.10">
    <property type="entry name" value="ABC transporter type 1, transmembrane domain"/>
    <property type="match status" value="1"/>
</dbReference>
<comment type="subcellular location">
    <subcellularLocation>
        <location evidence="1">Cell membrane</location>
        <topology evidence="1">Multi-pass membrane protein</topology>
    </subcellularLocation>
</comment>
<evidence type="ECO:0000259" key="10">
    <source>
        <dbReference type="PROSITE" id="PS50929"/>
    </source>
</evidence>
<evidence type="ECO:0000313" key="11">
    <source>
        <dbReference type="EMBL" id="QMT39907.1"/>
    </source>
</evidence>
<dbReference type="Gene3D" id="3.40.50.300">
    <property type="entry name" value="P-loop containing nucleotide triphosphate hydrolases"/>
    <property type="match status" value="1"/>
</dbReference>
<dbReference type="RefSeq" id="WP_182121671.1">
    <property type="nucleotide sequence ID" value="NZ_CP059567.1"/>
</dbReference>
<keyword evidence="4" id="KW-0547">Nucleotide-binding</keyword>
<dbReference type="PANTHER" id="PTHR24221:SF654">
    <property type="entry name" value="ATP-BINDING CASSETTE SUB-FAMILY B MEMBER 6"/>
    <property type="match status" value="1"/>
</dbReference>
<dbReference type="InterPro" id="IPR036640">
    <property type="entry name" value="ABC1_TM_sf"/>
</dbReference>
<keyword evidence="2" id="KW-1003">Cell membrane</keyword>
<feature type="transmembrane region" description="Helical" evidence="8">
    <location>
        <begin position="282"/>
        <end position="302"/>
    </location>
</feature>
<feature type="transmembrane region" description="Helical" evidence="8">
    <location>
        <begin position="258"/>
        <end position="276"/>
    </location>
</feature>
<evidence type="ECO:0000256" key="2">
    <source>
        <dbReference type="ARBA" id="ARBA00022475"/>
    </source>
</evidence>
<organism evidence="11 12">
    <name type="scientific">Neisseria shayeganii</name>
    <dbReference type="NCBI Taxonomy" id="607712"/>
    <lineage>
        <taxon>Bacteria</taxon>
        <taxon>Pseudomonadati</taxon>
        <taxon>Pseudomonadota</taxon>
        <taxon>Betaproteobacteria</taxon>
        <taxon>Neisseriales</taxon>
        <taxon>Neisseriaceae</taxon>
        <taxon>Neisseria</taxon>
    </lineage>
</organism>
<dbReference type="GO" id="GO:0005524">
    <property type="term" value="F:ATP binding"/>
    <property type="evidence" value="ECO:0007669"/>
    <property type="project" value="UniProtKB-KW"/>
</dbReference>
<keyword evidence="6 8" id="KW-1133">Transmembrane helix</keyword>
<evidence type="ECO:0000259" key="9">
    <source>
        <dbReference type="PROSITE" id="PS50893"/>
    </source>
</evidence>
<dbReference type="InterPro" id="IPR003593">
    <property type="entry name" value="AAA+_ATPase"/>
</dbReference>
<dbReference type="AlphaFoldDB" id="A0A7D7SHA3"/>
<feature type="transmembrane region" description="Helical" evidence="8">
    <location>
        <begin position="60"/>
        <end position="81"/>
    </location>
</feature>
<feature type="transmembrane region" description="Helical" evidence="8">
    <location>
        <begin position="163"/>
        <end position="182"/>
    </location>
</feature>
<proteinExistence type="predicted"/>
<dbReference type="InterPro" id="IPR003439">
    <property type="entry name" value="ABC_transporter-like_ATP-bd"/>
</dbReference>
<feature type="domain" description="ABC transmembrane type-1" evidence="10">
    <location>
        <begin position="11"/>
        <end position="311"/>
    </location>
</feature>
<accession>A0A7D7SHA3</accession>
<evidence type="ECO:0000256" key="4">
    <source>
        <dbReference type="ARBA" id="ARBA00022741"/>
    </source>
</evidence>
<dbReference type="GO" id="GO:0140359">
    <property type="term" value="F:ABC-type transporter activity"/>
    <property type="evidence" value="ECO:0007669"/>
    <property type="project" value="InterPro"/>
</dbReference>
<dbReference type="SUPFAM" id="SSF52540">
    <property type="entry name" value="P-loop containing nucleoside triphosphate hydrolases"/>
    <property type="match status" value="1"/>
</dbReference>
<evidence type="ECO:0000256" key="1">
    <source>
        <dbReference type="ARBA" id="ARBA00004651"/>
    </source>
</evidence>
<evidence type="ECO:0000256" key="5">
    <source>
        <dbReference type="ARBA" id="ARBA00022840"/>
    </source>
</evidence>
<feature type="transmembrane region" description="Helical" evidence="8">
    <location>
        <begin position="21"/>
        <end position="54"/>
    </location>
</feature>
<feature type="transmembrane region" description="Helical" evidence="8">
    <location>
        <begin position="137"/>
        <end position="157"/>
    </location>
</feature>
<evidence type="ECO:0000256" key="7">
    <source>
        <dbReference type="ARBA" id="ARBA00023136"/>
    </source>
</evidence>
<reference evidence="11 12" key="1">
    <citation type="submission" date="2020-07" db="EMBL/GenBank/DDBJ databases">
        <title>Genomic diversity of species in the Neisseriaceae family.</title>
        <authorList>
            <person name="Vincent A.T."/>
            <person name="Bernet E."/>
            <person name="Veyrier F.J."/>
        </authorList>
    </citation>
    <scope>NUCLEOTIDE SEQUENCE [LARGE SCALE GENOMIC DNA]</scope>
    <source>
        <strain evidence="11 12">DSM 22244</strain>
    </source>
</reference>
<evidence type="ECO:0000256" key="3">
    <source>
        <dbReference type="ARBA" id="ARBA00022692"/>
    </source>
</evidence>
<dbReference type="PROSITE" id="PS50929">
    <property type="entry name" value="ABC_TM1F"/>
    <property type="match status" value="1"/>
</dbReference>
<evidence type="ECO:0000256" key="6">
    <source>
        <dbReference type="ARBA" id="ARBA00022989"/>
    </source>
</evidence>
<dbReference type="InterPro" id="IPR027417">
    <property type="entry name" value="P-loop_NTPase"/>
</dbReference>
<gene>
    <name evidence="11" type="ORF">H3L94_08550</name>
</gene>
<dbReference type="KEGG" id="nsg:H3L94_08550"/>